<evidence type="ECO:0000256" key="3">
    <source>
        <dbReference type="ARBA" id="ARBA00022630"/>
    </source>
</evidence>
<dbReference type="GO" id="GO:0050660">
    <property type="term" value="F:flavin adenine dinucleotide binding"/>
    <property type="evidence" value="ECO:0007669"/>
    <property type="project" value="InterPro"/>
</dbReference>
<accession>A0A371B420</accession>
<dbReference type="GO" id="GO:0008812">
    <property type="term" value="F:choline dehydrogenase activity"/>
    <property type="evidence" value="ECO:0007669"/>
    <property type="project" value="UniProtKB-EC"/>
</dbReference>
<sequence length="543" mass="58432">MATETYDSIIIGGGSAGCVVANRLSARSGRRVLLLEAGRQEQSPLIRMPAGFASVSSNSRFLWGYSTEPEPYLDNRRIACERGRLLGGCSSINAMAFVRGHPADFDGWATVAGAQWSYANCLPHFKSLERFSEPKGPRGNNGPLSVIAPEYSCALNELFVQACVSAGFPQVKDINATKPDGVGPMDQTIDHGERASAATAFLAPLRRHPNLEVRTAALVTRIVLSRGRAIGVEISTARGTSTIYANEIVLSAGTINSPQLLMLSGIGPSDHLRETGVEPVHDLPGVGQNLQDHVDVSLMKECVAPISASPLLAPHRKLLLGLRWLLSSGGPGATNHFEVAAYVRTSPELQRPDIQYCFIPMLTSTDGSRMGKGHGYQIAVMLLQPKSRGTVMLRDRNPLSPPLIRFNYLKEPDDIHSLRQGLVTLRRILDEAPMAAVSGEELSPGPSNVTDSDLDRFIRATAKSTHHPCGTCRMGNDDSSVVDGWGRVHGIEGLRVVDASIMPVITAGNINAPTMMIAEKIANHMLSGATARPRAQRAFGRTE</sequence>
<dbReference type="PIRSF" id="PIRSF000137">
    <property type="entry name" value="Alcohol_oxidase"/>
    <property type="match status" value="1"/>
</dbReference>
<evidence type="ECO:0000313" key="7">
    <source>
        <dbReference type="EMBL" id="RDV02252.1"/>
    </source>
</evidence>
<dbReference type="OrthoDB" id="9785276at2"/>
<keyword evidence="3" id="KW-0285">Flavoprotein</keyword>
<dbReference type="Gene3D" id="3.50.50.60">
    <property type="entry name" value="FAD/NAD(P)-binding domain"/>
    <property type="match status" value="1"/>
</dbReference>
<protein>
    <submittedName>
        <fullName evidence="7">Choline dehydrogenase</fullName>
        <ecNumber evidence="7">1.1.99.1</ecNumber>
    </submittedName>
</protein>
<evidence type="ECO:0000256" key="2">
    <source>
        <dbReference type="ARBA" id="ARBA00010790"/>
    </source>
</evidence>
<dbReference type="NCBIfam" id="NF002550">
    <property type="entry name" value="PRK02106.1"/>
    <property type="match status" value="1"/>
</dbReference>
<dbReference type="EC" id="1.1.99.1" evidence="7"/>
<reference evidence="8" key="1">
    <citation type="submission" date="2018-08" db="EMBL/GenBank/DDBJ databases">
        <authorList>
            <person name="Kim S.-J."/>
            <person name="Jung G.-Y."/>
        </authorList>
    </citation>
    <scope>NUCLEOTIDE SEQUENCE [LARGE SCALE GENOMIC DNA]</scope>
    <source>
        <strain evidence="8">GY_H</strain>
    </source>
</reference>
<dbReference type="EMBL" id="QRGO01000002">
    <property type="protein sequence ID" value="RDV02252.1"/>
    <property type="molecule type" value="Genomic_DNA"/>
</dbReference>
<comment type="similarity">
    <text evidence="2">Belongs to the GMC oxidoreductase family.</text>
</comment>
<dbReference type="PANTHER" id="PTHR11552:SF147">
    <property type="entry name" value="CHOLINE DEHYDROGENASE, MITOCHONDRIAL"/>
    <property type="match status" value="1"/>
</dbReference>
<keyword evidence="7" id="KW-0560">Oxidoreductase</keyword>
<evidence type="ECO:0000256" key="4">
    <source>
        <dbReference type="ARBA" id="ARBA00022827"/>
    </source>
</evidence>
<keyword evidence="4 5" id="KW-0274">FAD</keyword>
<name>A0A371B420_9BRAD</name>
<feature type="domain" description="Glucose-methanol-choline oxidoreductase N-terminal" evidence="6">
    <location>
        <begin position="253"/>
        <end position="267"/>
    </location>
</feature>
<dbReference type="AlphaFoldDB" id="A0A371B420"/>
<dbReference type="InterPro" id="IPR012132">
    <property type="entry name" value="GMC_OxRdtase"/>
</dbReference>
<comment type="caution">
    <text evidence="7">The sequence shown here is derived from an EMBL/GenBank/DDBJ whole genome shotgun (WGS) entry which is preliminary data.</text>
</comment>
<evidence type="ECO:0000256" key="1">
    <source>
        <dbReference type="ARBA" id="ARBA00001974"/>
    </source>
</evidence>
<dbReference type="SUPFAM" id="SSF51905">
    <property type="entry name" value="FAD/NAD(P)-binding domain"/>
    <property type="match status" value="1"/>
</dbReference>
<dbReference type="Pfam" id="PF00732">
    <property type="entry name" value="GMC_oxred_N"/>
    <property type="match status" value="1"/>
</dbReference>
<dbReference type="Gene3D" id="3.30.560.10">
    <property type="entry name" value="Glucose Oxidase, domain 3"/>
    <property type="match status" value="1"/>
</dbReference>
<proteinExistence type="inferred from homology"/>
<organism evidence="7 8">
    <name type="scientific">Undibacter mobilis</name>
    <dbReference type="NCBI Taxonomy" id="2292256"/>
    <lineage>
        <taxon>Bacteria</taxon>
        <taxon>Pseudomonadati</taxon>
        <taxon>Pseudomonadota</taxon>
        <taxon>Alphaproteobacteria</taxon>
        <taxon>Hyphomicrobiales</taxon>
        <taxon>Nitrobacteraceae</taxon>
        <taxon>Undibacter</taxon>
    </lineage>
</organism>
<comment type="cofactor">
    <cofactor evidence="1 5">
        <name>FAD</name>
        <dbReference type="ChEBI" id="CHEBI:57692"/>
    </cofactor>
</comment>
<feature type="binding site" evidence="5">
    <location>
        <position position="219"/>
    </location>
    <ligand>
        <name>FAD</name>
        <dbReference type="ChEBI" id="CHEBI:57692"/>
    </ligand>
</feature>
<evidence type="ECO:0000313" key="8">
    <source>
        <dbReference type="Proteomes" id="UP000263993"/>
    </source>
</evidence>
<dbReference type="InterPro" id="IPR000172">
    <property type="entry name" value="GMC_OxRdtase_N"/>
</dbReference>
<dbReference type="Proteomes" id="UP000263993">
    <property type="component" value="Unassembled WGS sequence"/>
</dbReference>
<evidence type="ECO:0000256" key="5">
    <source>
        <dbReference type="PIRSR" id="PIRSR000137-2"/>
    </source>
</evidence>
<dbReference type="RefSeq" id="WP_115518374.1">
    <property type="nucleotide sequence ID" value="NZ_QRGO01000002.1"/>
</dbReference>
<dbReference type="InterPro" id="IPR036188">
    <property type="entry name" value="FAD/NAD-bd_sf"/>
</dbReference>
<dbReference type="InterPro" id="IPR007867">
    <property type="entry name" value="GMC_OxRtase_C"/>
</dbReference>
<dbReference type="Pfam" id="PF05199">
    <property type="entry name" value="GMC_oxred_C"/>
    <property type="match status" value="1"/>
</dbReference>
<keyword evidence="8" id="KW-1185">Reference proteome</keyword>
<evidence type="ECO:0000259" key="6">
    <source>
        <dbReference type="PROSITE" id="PS00624"/>
    </source>
</evidence>
<gene>
    <name evidence="7" type="ORF">DXH78_16815</name>
</gene>
<dbReference type="PROSITE" id="PS00624">
    <property type="entry name" value="GMC_OXRED_2"/>
    <property type="match status" value="1"/>
</dbReference>
<dbReference type="SUPFAM" id="SSF54373">
    <property type="entry name" value="FAD-linked reductases, C-terminal domain"/>
    <property type="match status" value="1"/>
</dbReference>
<dbReference type="PANTHER" id="PTHR11552">
    <property type="entry name" value="GLUCOSE-METHANOL-CHOLINE GMC OXIDOREDUCTASE"/>
    <property type="match status" value="1"/>
</dbReference>